<dbReference type="OrthoDB" id="2065410at2"/>
<dbReference type="STRING" id="1423724.FC32_GL000516"/>
<dbReference type="RefSeq" id="WP_025087467.1">
    <property type="nucleotide sequence ID" value="NZ_AZFT01000049.1"/>
</dbReference>
<keyword evidence="2" id="KW-1185">Reference proteome</keyword>
<dbReference type="SUPFAM" id="SSF56563">
    <property type="entry name" value="Major capsid protein gp5"/>
    <property type="match status" value="1"/>
</dbReference>
<gene>
    <name evidence="1" type="ORF">FC32_GL000516</name>
</gene>
<evidence type="ECO:0000313" key="2">
    <source>
        <dbReference type="Proteomes" id="UP000051324"/>
    </source>
</evidence>
<sequence length="276" mass="29928">MADTITQMADMIDPEVLGPMVHYSLEKALRFTPIAKTDDSLKGKPGDTLSMPKFTYIGDAQDIGEGQPIPLDKLGTKSASVKVKKAAKGTQITDEALLSGEGEPLKESTRQLGLAIANKIDDDLLTEAKKGKQKVTFAPTVSGVQDGLDVFSDEDDKQVVLFVSPATAAKIRMDAVKNHAGSDTIANALIKGTYFDVLGVQIIRSKKLKDTEALFIKADNTSPALKLIRKRDIQVETDRDITKKITIMTADQHYAAYLYDDTKIVVGTVQAETADK</sequence>
<reference evidence="1 2" key="1">
    <citation type="journal article" date="2015" name="Genome Announc.">
        <title>Expanding the biotechnology potential of lactobacilli through comparative genomics of 213 strains and associated genera.</title>
        <authorList>
            <person name="Sun Z."/>
            <person name="Harris H.M."/>
            <person name="McCann A."/>
            <person name="Guo C."/>
            <person name="Argimon S."/>
            <person name="Zhang W."/>
            <person name="Yang X."/>
            <person name="Jeffery I.B."/>
            <person name="Cooney J.C."/>
            <person name="Kagawa T.F."/>
            <person name="Liu W."/>
            <person name="Song Y."/>
            <person name="Salvetti E."/>
            <person name="Wrobel A."/>
            <person name="Rasinkangas P."/>
            <person name="Parkhill J."/>
            <person name="Rea M.C."/>
            <person name="O'Sullivan O."/>
            <person name="Ritari J."/>
            <person name="Douillard F.P."/>
            <person name="Paul Ross R."/>
            <person name="Yang R."/>
            <person name="Briner A.E."/>
            <person name="Felis G.E."/>
            <person name="de Vos W.M."/>
            <person name="Barrangou R."/>
            <person name="Klaenhammer T.R."/>
            <person name="Caufield P.W."/>
            <person name="Cui Y."/>
            <person name="Zhang H."/>
            <person name="O'Toole P.W."/>
        </authorList>
    </citation>
    <scope>NUCLEOTIDE SEQUENCE [LARGE SCALE GENOMIC DNA]</scope>
    <source>
        <strain evidence="1 2">DSM 16634</strain>
    </source>
</reference>
<evidence type="ECO:0000313" key="1">
    <source>
        <dbReference type="EMBL" id="KRL84619.1"/>
    </source>
</evidence>
<comment type="caution">
    <text evidence="1">The sequence shown here is derived from an EMBL/GenBank/DDBJ whole genome shotgun (WGS) entry which is preliminary data.</text>
</comment>
<accession>A0A0R1U482</accession>
<organism evidence="1 2">
    <name type="scientific">Ligilactobacillus apodemi DSM 16634 = JCM 16172</name>
    <dbReference type="NCBI Taxonomy" id="1423724"/>
    <lineage>
        <taxon>Bacteria</taxon>
        <taxon>Bacillati</taxon>
        <taxon>Bacillota</taxon>
        <taxon>Bacilli</taxon>
        <taxon>Lactobacillales</taxon>
        <taxon>Lactobacillaceae</taxon>
        <taxon>Ligilactobacillus</taxon>
    </lineage>
</organism>
<name>A0A0R1U482_9LACO</name>
<dbReference type="Proteomes" id="UP000051324">
    <property type="component" value="Unassembled WGS sequence"/>
</dbReference>
<dbReference type="Pfam" id="PF25209">
    <property type="entry name" value="Phage_capsid_4"/>
    <property type="match status" value="1"/>
</dbReference>
<evidence type="ECO:0008006" key="3">
    <source>
        <dbReference type="Google" id="ProtNLM"/>
    </source>
</evidence>
<proteinExistence type="predicted"/>
<dbReference type="AlphaFoldDB" id="A0A0R1U482"/>
<protein>
    <recommendedName>
        <fullName evidence="3">Major head protein</fullName>
    </recommendedName>
</protein>
<dbReference type="eggNOG" id="ENOG503042M">
    <property type="taxonomic scope" value="Bacteria"/>
</dbReference>
<dbReference type="PATRIC" id="fig|1423724.4.peg.542"/>
<dbReference type="EMBL" id="AZFT01000049">
    <property type="protein sequence ID" value="KRL84619.1"/>
    <property type="molecule type" value="Genomic_DNA"/>
</dbReference>